<evidence type="ECO:0000313" key="2">
    <source>
        <dbReference type="EMBL" id="CAF4161539.1"/>
    </source>
</evidence>
<keyword evidence="1" id="KW-0812">Transmembrane</keyword>
<reference evidence="2" key="1">
    <citation type="submission" date="2021-02" db="EMBL/GenBank/DDBJ databases">
        <authorList>
            <person name="Nowell W R."/>
        </authorList>
    </citation>
    <scope>NUCLEOTIDE SEQUENCE</scope>
</reference>
<evidence type="ECO:0000313" key="4">
    <source>
        <dbReference type="EMBL" id="CAF5170890.1"/>
    </source>
</evidence>
<dbReference type="Gene3D" id="1.20.1070.10">
    <property type="entry name" value="Rhodopsin 7-helix transmembrane proteins"/>
    <property type="match status" value="1"/>
</dbReference>
<organism evidence="2 5">
    <name type="scientific">Rotaria magnacalcarata</name>
    <dbReference type="NCBI Taxonomy" id="392030"/>
    <lineage>
        <taxon>Eukaryota</taxon>
        <taxon>Metazoa</taxon>
        <taxon>Spiralia</taxon>
        <taxon>Gnathifera</taxon>
        <taxon>Rotifera</taxon>
        <taxon>Eurotatoria</taxon>
        <taxon>Bdelloidea</taxon>
        <taxon>Philodinida</taxon>
        <taxon>Philodinidae</taxon>
        <taxon>Rotaria</taxon>
    </lineage>
</organism>
<accession>A0A8S2RD48</accession>
<dbReference type="Proteomes" id="UP000681967">
    <property type="component" value="Unassembled WGS sequence"/>
</dbReference>
<keyword evidence="1" id="KW-0472">Membrane</keyword>
<feature type="non-terminal residue" evidence="2">
    <location>
        <position position="107"/>
    </location>
</feature>
<comment type="caution">
    <text evidence="2">The sequence shown here is derived from an EMBL/GenBank/DDBJ whole genome shotgun (WGS) entry which is preliminary data.</text>
</comment>
<feature type="non-terminal residue" evidence="2">
    <location>
        <position position="1"/>
    </location>
</feature>
<protein>
    <submittedName>
        <fullName evidence="2">Uncharacterized protein</fullName>
    </submittedName>
</protein>
<evidence type="ECO:0000256" key="1">
    <source>
        <dbReference type="SAM" id="Phobius"/>
    </source>
</evidence>
<dbReference type="Proteomes" id="UP000681720">
    <property type="component" value="Unassembled WGS sequence"/>
</dbReference>
<dbReference type="EMBL" id="CAJOBJ010014535">
    <property type="protein sequence ID" value="CAF4176914.1"/>
    <property type="molecule type" value="Genomic_DNA"/>
</dbReference>
<evidence type="ECO:0000313" key="5">
    <source>
        <dbReference type="Proteomes" id="UP000676336"/>
    </source>
</evidence>
<gene>
    <name evidence="4" type="ORF">BYL167_LOCUS77264</name>
    <name evidence="3" type="ORF">GIL414_LOCUS20612</name>
    <name evidence="2" type="ORF">SMN809_LOCUS20208</name>
</gene>
<sequence length="107" mass="12427">KQSQNLFLCQFISISLHYLCLTIILWLTLLTYCIWQKLYFIWTGKGHNEDPNENPNGKSSVTIVDYDDDGLPIMKLKPKPIIQFYFLAYGISFIICGINVAISRDQY</sequence>
<evidence type="ECO:0000313" key="3">
    <source>
        <dbReference type="EMBL" id="CAF4176914.1"/>
    </source>
</evidence>
<dbReference type="Proteomes" id="UP000676336">
    <property type="component" value="Unassembled WGS sequence"/>
</dbReference>
<dbReference type="EMBL" id="CAJOBI010011805">
    <property type="protein sequence ID" value="CAF4161539.1"/>
    <property type="molecule type" value="Genomic_DNA"/>
</dbReference>
<dbReference type="EMBL" id="CAJOBH010281008">
    <property type="protein sequence ID" value="CAF5170890.1"/>
    <property type="molecule type" value="Genomic_DNA"/>
</dbReference>
<name>A0A8S2RD48_9BILA</name>
<feature type="transmembrane region" description="Helical" evidence="1">
    <location>
        <begin position="84"/>
        <end position="102"/>
    </location>
</feature>
<feature type="transmembrane region" description="Helical" evidence="1">
    <location>
        <begin position="12"/>
        <end position="35"/>
    </location>
</feature>
<proteinExistence type="predicted"/>
<keyword evidence="1" id="KW-1133">Transmembrane helix</keyword>
<dbReference type="AlphaFoldDB" id="A0A8S2RD48"/>